<dbReference type="CDD" id="cd01741">
    <property type="entry name" value="GATase1_1"/>
    <property type="match status" value="1"/>
</dbReference>
<dbReference type="Pfam" id="PF00117">
    <property type="entry name" value="GATase"/>
    <property type="match status" value="1"/>
</dbReference>
<accession>A0A679IVW5</accession>
<dbReference type="InterPro" id="IPR044992">
    <property type="entry name" value="ChyE-like"/>
</dbReference>
<dbReference type="PANTHER" id="PTHR42695:SF5">
    <property type="entry name" value="GLUTAMINE AMIDOTRANSFERASE YLR126C-RELATED"/>
    <property type="match status" value="1"/>
</dbReference>
<dbReference type="SUPFAM" id="SSF52317">
    <property type="entry name" value="Class I glutamine amidotransferase-like"/>
    <property type="match status" value="1"/>
</dbReference>
<name>A0A679IVW5_9HYPH</name>
<sequence length="232" mass="25192">MKIGIIEAGAPPARLAESYPSYGRMVERLLGDPAEVTIFPVTEGRFPASPEAFDAFVVTGSAAGVYDDLPWIAPLKSFLRDVDGRAKLVGLCFGHQILAAAFGGTVEKSAKGWGIGLHTYDVFERTEWMDDARRVSVPAIHQDQVIVPPSDARVLGGNAFTPYGILSYPQRRAISFQVHPEFETDYATALIAGHRPAVPHDEAFQAAAVASLRGESDAPRVGGWIRRFLQSR</sequence>
<protein>
    <submittedName>
        <fullName evidence="2">GMP synthase [glutamine-hydrolyzing]</fullName>
        <ecNumber evidence="2">6.3.5.2</ecNumber>
    </submittedName>
</protein>
<dbReference type="GO" id="GO:0005829">
    <property type="term" value="C:cytosol"/>
    <property type="evidence" value="ECO:0007669"/>
    <property type="project" value="TreeGrafter"/>
</dbReference>
<evidence type="ECO:0000313" key="2">
    <source>
        <dbReference type="EMBL" id="CAA2103078.1"/>
    </source>
</evidence>
<proteinExistence type="predicted"/>
<dbReference type="Gene3D" id="3.40.50.880">
    <property type="match status" value="1"/>
</dbReference>
<organism evidence="2">
    <name type="scientific">Methylobacterium bullatum</name>
    <dbReference type="NCBI Taxonomy" id="570505"/>
    <lineage>
        <taxon>Bacteria</taxon>
        <taxon>Pseudomonadati</taxon>
        <taxon>Pseudomonadota</taxon>
        <taxon>Alphaproteobacteria</taxon>
        <taxon>Hyphomicrobiales</taxon>
        <taxon>Methylobacteriaceae</taxon>
        <taxon>Methylobacterium</taxon>
    </lineage>
</organism>
<dbReference type="PROSITE" id="PS51273">
    <property type="entry name" value="GATASE_TYPE_1"/>
    <property type="match status" value="1"/>
</dbReference>
<dbReference type="EMBL" id="LR743504">
    <property type="protein sequence ID" value="CAA2103078.1"/>
    <property type="molecule type" value="Genomic_DNA"/>
</dbReference>
<feature type="domain" description="Glutamine amidotransferase" evidence="1">
    <location>
        <begin position="34"/>
        <end position="183"/>
    </location>
</feature>
<reference evidence="2" key="1">
    <citation type="submission" date="2019-12" db="EMBL/GenBank/DDBJ databases">
        <authorList>
            <person name="Cremers G."/>
        </authorList>
    </citation>
    <scope>NUCLEOTIDE SEQUENCE</scope>
    <source>
        <strain evidence="2">Mbul1</strain>
    </source>
</reference>
<gene>
    <name evidence="2" type="primary">guaA_2</name>
    <name evidence="2" type="ORF">MBUL_02011</name>
</gene>
<keyword evidence="2" id="KW-0436">Ligase</keyword>
<dbReference type="PANTHER" id="PTHR42695">
    <property type="entry name" value="GLUTAMINE AMIDOTRANSFERASE YLR126C-RELATED"/>
    <property type="match status" value="1"/>
</dbReference>
<dbReference type="InterPro" id="IPR017926">
    <property type="entry name" value="GATASE"/>
</dbReference>
<dbReference type="AlphaFoldDB" id="A0A679IVW5"/>
<evidence type="ECO:0000259" key="1">
    <source>
        <dbReference type="Pfam" id="PF00117"/>
    </source>
</evidence>
<dbReference type="InterPro" id="IPR029062">
    <property type="entry name" value="Class_I_gatase-like"/>
</dbReference>
<dbReference type="EC" id="6.3.5.2" evidence="2"/>
<dbReference type="GO" id="GO:0003922">
    <property type="term" value="F:GMP synthase (glutamine-hydrolyzing) activity"/>
    <property type="evidence" value="ECO:0007669"/>
    <property type="project" value="UniProtKB-EC"/>
</dbReference>